<evidence type="ECO:0000313" key="2">
    <source>
        <dbReference type="EMBL" id="CAL8123067.1"/>
    </source>
</evidence>
<keyword evidence="1" id="KW-0812">Transmembrane</keyword>
<name>A0ABP1R9I6_9HEXA</name>
<organism evidence="2 3">
    <name type="scientific">Orchesella dallaii</name>
    <dbReference type="NCBI Taxonomy" id="48710"/>
    <lineage>
        <taxon>Eukaryota</taxon>
        <taxon>Metazoa</taxon>
        <taxon>Ecdysozoa</taxon>
        <taxon>Arthropoda</taxon>
        <taxon>Hexapoda</taxon>
        <taxon>Collembola</taxon>
        <taxon>Entomobryomorpha</taxon>
        <taxon>Entomobryoidea</taxon>
        <taxon>Orchesellidae</taxon>
        <taxon>Orchesellinae</taxon>
        <taxon>Orchesella</taxon>
    </lineage>
</organism>
<proteinExistence type="predicted"/>
<accession>A0ABP1R9I6</accession>
<feature type="transmembrane region" description="Helical" evidence="1">
    <location>
        <begin position="203"/>
        <end position="229"/>
    </location>
</feature>
<reference evidence="2 3" key="1">
    <citation type="submission" date="2024-08" db="EMBL/GenBank/DDBJ databases">
        <authorList>
            <person name="Cucini C."/>
            <person name="Frati F."/>
        </authorList>
    </citation>
    <scope>NUCLEOTIDE SEQUENCE [LARGE SCALE GENOMIC DNA]</scope>
</reference>
<gene>
    <name evidence="2" type="ORF">ODALV1_LOCUS20077</name>
</gene>
<sequence>MVASCTVLNQCNVYKNYFPLEKYMPSFNPDHCLRIFIADLCAATLVVVFFIFTFIYLLYNLYNPFLPLFYWNWTFFEENFFRIETELFLATAFWYGANHVCLIIEFHIITAIRYLNILYLLITAEFRVPGRNVMQIKNQHTLNSLREWQNYIVEYRSFEVMHTHVMEFYSPFIVLFNVVVVQNVLFCNVMLFTRWSQLSTVSVFILVFWSVASQVCWIFILEMGARLFVQGDRTIKSWKDFNWGSRRGNKVMKKFGKSCRSIRLAHGSMFTIRKRNVLTFLKSILRGTFRAFLAFKK</sequence>
<evidence type="ECO:0000313" key="3">
    <source>
        <dbReference type="Proteomes" id="UP001642540"/>
    </source>
</evidence>
<feature type="transmembrane region" description="Helical" evidence="1">
    <location>
        <begin position="168"/>
        <end position="191"/>
    </location>
</feature>
<comment type="caution">
    <text evidence="2">The sequence shown here is derived from an EMBL/GenBank/DDBJ whole genome shotgun (WGS) entry which is preliminary data.</text>
</comment>
<keyword evidence="1" id="KW-1133">Transmembrane helix</keyword>
<feature type="transmembrane region" description="Helical" evidence="1">
    <location>
        <begin position="97"/>
        <end position="122"/>
    </location>
</feature>
<protein>
    <submittedName>
        <fullName evidence="2">Uncharacterized protein</fullName>
    </submittedName>
</protein>
<keyword evidence="1" id="KW-0472">Membrane</keyword>
<dbReference type="Proteomes" id="UP001642540">
    <property type="component" value="Unassembled WGS sequence"/>
</dbReference>
<keyword evidence="3" id="KW-1185">Reference proteome</keyword>
<dbReference type="EMBL" id="CAXLJM020000068">
    <property type="protein sequence ID" value="CAL8123067.1"/>
    <property type="molecule type" value="Genomic_DNA"/>
</dbReference>
<evidence type="ECO:0000256" key="1">
    <source>
        <dbReference type="SAM" id="Phobius"/>
    </source>
</evidence>
<feature type="transmembrane region" description="Helical" evidence="1">
    <location>
        <begin position="32"/>
        <end position="59"/>
    </location>
</feature>